<organism evidence="1 2">
    <name type="scientific">Datura stramonium</name>
    <name type="common">Jimsonweed</name>
    <name type="synonym">Common thornapple</name>
    <dbReference type="NCBI Taxonomy" id="4076"/>
    <lineage>
        <taxon>Eukaryota</taxon>
        <taxon>Viridiplantae</taxon>
        <taxon>Streptophyta</taxon>
        <taxon>Embryophyta</taxon>
        <taxon>Tracheophyta</taxon>
        <taxon>Spermatophyta</taxon>
        <taxon>Magnoliopsida</taxon>
        <taxon>eudicotyledons</taxon>
        <taxon>Gunneridae</taxon>
        <taxon>Pentapetalae</taxon>
        <taxon>asterids</taxon>
        <taxon>lamiids</taxon>
        <taxon>Solanales</taxon>
        <taxon>Solanaceae</taxon>
        <taxon>Solanoideae</taxon>
        <taxon>Datureae</taxon>
        <taxon>Datura</taxon>
    </lineage>
</organism>
<accession>A0ABS8S6G8</accession>
<dbReference type="EMBL" id="JACEIK010000268">
    <property type="protein sequence ID" value="MCD7453815.1"/>
    <property type="molecule type" value="Genomic_DNA"/>
</dbReference>
<comment type="caution">
    <text evidence="1">The sequence shown here is derived from an EMBL/GenBank/DDBJ whole genome shotgun (WGS) entry which is preliminary data.</text>
</comment>
<reference evidence="1 2" key="1">
    <citation type="journal article" date="2021" name="BMC Genomics">
        <title>Datura genome reveals duplications of psychoactive alkaloid biosynthetic genes and high mutation rate following tissue culture.</title>
        <authorList>
            <person name="Rajewski A."/>
            <person name="Carter-House D."/>
            <person name="Stajich J."/>
            <person name="Litt A."/>
        </authorList>
    </citation>
    <scope>NUCLEOTIDE SEQUENCE [LARGE SCALE GENOMIC DNA]</scope>
    <source>
        <strain evidence="1">AR-01</strain>
    </source>
</reference>
<sequence length="293" mass="32321">MDAKKTKSRNRLYSFRASASVKGDWRKDGQRRVSRTNKIRVEKGELAKLDKIGMGIGTCIDVPDAVMLPVHPGNKEQDEYRGKTSIPHPKGALAIGFPKPPVTKVVIKKEKGARDPSNGIGRLALELVPSSRNACNDEVSAFALQMREGLYFSKRFVGFFPTKDKELASVSVISNLSSNLRKKCPVCLDFRLMNKKENGTIGFWTRPRLRVLTPATSGSKLALMLESWGKSASSRKIQSSHRFPTATLLRLHSQSKTLTVVYANKTTKGLCGTSVPPEVMGDHWSDASGEFNS</sequence>
<evidence type="ECO:0000313" key="1">
    <source>
        <dbReference type="EMBL" id="MCD7453815.1"/>
    </source>
</evidence>
<name>A0ABS8S6G8_DATST</name>
<proteinExistence type="predicted"/>
<protein>
    <submittedName>
        <fullName evidence="1">Uncharacterized protein</fullName>
    </submittedName>
</protein>
<dbReference type="Proteomes" id="UP000823775">
    <property type="component" value="Unassembled WGS sequence"/>
</dbReference>
<evidence type="ECO:0000313" key="2">
    <source>
        <dbReference type="Proteomes" id="UP000823775"/>
    </source>
</evidence>
<gene>
    <name evidence="1" type="ORF">HAX54_022274</name>
</gene>
<keyword evidence="2" id="KW-1185">Reference proteome</keyword>